<feature type="transmembrane region" description="Helical" evidence="1">
    <location>
        <begin position="200"/>
        <end position="222"/>
    </location>
</feature>
<feature type="transmembrane region" description="Helical" evidence="1">
    <location>
        <begin position="143"/>
        <end position="163"/>
    </location>
</feature>
<feature type="transmembrane region" description="Helical" evidence="1">
    <location>
        <begin position="106"/>
        <end position="131"/>
    </location>
</feature>
<dbReference type="RefSeq" id="WP_169947640.1">
    <property type="nucleotide sequence ID" value="NZ_CP053015.1"/>
</dbReference>
<dbReference type="Proteomes" id="UP000503018">
    <property type="component" value="Chromosome"/>
</dbReference>
<dbReference type="AlphaFoldDB" id="A0A6M4B1Y6"/>
<keyword evidence="1" id="KW-0472">Membrane</keyword>
<dbReference type="Gene3D" id="1.20.120.1630">
    <property type="match status" value="1"/>
</dbReference>
<dbReference type="KEGG" id="slan:GV829_14015"/>
<reference evidence="2 3" key="1">
    <citation type="submission" date="2020-01" db="EMBL/GenBank/DDBJ databases">
        <title>Sphingomonas sp. strain CSW-10.</title>
        <authorList>
            <person name="Chen W.-M."/>
        </authorList>
    </citation>
    <scope>NUCLEOTIDE SEQUENCE [LARGE SCALE GENOMIC DNA]</scope>
    <source>
        <strain evidence="2 3">CSW-10</strain>
    </source>
</reference>
<keyword evidence="1" id="KW-1133">Transmembrane helix</keyword>
<evidence type="ECO:0000313" key="2">
    <source>
        <dbReference type="EMBL" id="QJQ33411.1"/>
    </source>
</evidence>
<organism evidence="2 3">
    <name type="scientific">Sphingomonas lacunae</name>
    <dbReference type="NCBI Taxonomy" id="2698828"/>
    <lineage>
        <taxon>Bacteria</taxon>
        <taxon>Pseudomonadati</taxon>
        <taxon>Pseudomonadota</taxon>
        <taxon>Alphaproteobacteria</taxon>
        <taxon>Sphingomonadales</taxon>
        <taxon>Sphingomonadaceae</taxon>
        <taxon>Sphingomonas</taxon>
    </lineage>
</organism>
<dbReference type="EMBL" id="CP053015">
    <property type="protein sequence ID" value="QJQ33411.1"/>
    <property type="molecule type" value="Genomic_DNA"/>
</dbReference>
<gene>
    <name evidence="2" type="ORF">GV829_14015</name>
</gene>
<dbReference type="Pfam" id="PF06966">
    <property type="entry name" value="DUF1295"/>
    <property type="match status" value="1"/>
</dbReference>
<feature type="transmembrane region" description="Helical" evidence="1">
    <location>
        <begin position="270"/>
        <end position="289"/>
    </location>
</feature>
<feature type="transmembrane region" description="Helical" evidence="1">
    <location>
        <begin position="234"/>
        <end position="258"/>
    </location>
</feature>
<evidence type="ECO:0000256" key="1">
    <source>
        <dbReference type="SAM" id="Phobius"/>
    </source>
</evidence>
<feature type="transmembrane region" description="Helical" evidence="1">
    <location>
        <begin position="317"/>
        <end position="342"/>
    </location>
</feature>
<sequence length="462" mass="52201">MTKSASSADPQSVTATAAGTAADATASHVARPRSAVSSGAGIAGLAGLLGWFAIARYFGMNGNNSALASVFFCGLAMVAWSLLVDKVHRNPTTGIEWSLRRPWQEVFDISVAKLAGLWATWAIIGLVYGLLRYYWQGQYEFSMWLFTRIAIPLFFLSIPYVLWLDRRLTDPQDGAWHFGRWLLGADDFDVEMVWKHWRAWLVKGFFLAFMVSIVPGNFIGLIMPSWEDIMANPVAFTGFAIAFLYMIDVHFATVGYVLTMKPLDAHIRTANPYGMAWVAALACYPPFVLMNPGGPLDYHVNTADWNVWFDHWQMPAWFYWVWGSMLAGLTAIYAWATVAFGPRFSNLTHRGIITHGPYRFTRHPAYLAKNAFWWLSSLVILDWNDAGIWSAVRNTMLLACVSGIYYWRAKTEERHLLADPEYRAYWEWSQQHAVVPRLFSRISGLSRPVITLEPDPRVGPSA</sequence>
<evidence type="ECO:0000313" key="3">
    <source>
        <dbReference type="Proteomes" id="UP000503018"/>
    </source>
</evidence>
<keyword evidence="3" id="KW-1185">Reference proteome</keyword>
<proteinExistence type="predicted"/>
<accession>A0A6M4B1Y6</accession>
<feature type="transmembrane region" description="Helical" evidence="1">
    <location>
        <begin position="35"/>
        <end position="54"/>
    </location>
</feature>
<name>A0A6M4B1Y6_9SPHN</name>
<keyword evidence="1" id="KW-0812">Transmembrane</keyword>
<feature type="transmembrane region" description="Helical" evidence="1">
    <location>
        <begin position="66"/>
        <end position="85"/>
    </location>
</feature>
<dbReference type="InterPro" id="IPR010721">
    <property type="entry name" value="UstE-like"/>
</dbReference>
<protein>
    <submittedName>
        <fullName evidence="2">DUF1295 domain-containing protein</fullName>
    </submittedName>
</protein>